<keyword evidence="2" id="KW-1185">Reference proteome</keyword>
<proteinExistence type="predicted"/>
<sequence>MEAIFEFVNIDKSNNLEAFTQKKLDKIENKYDWVVRANVYFKRDENQKPNGYITEVRLSAPGPEIFAQSNENSFEASIAQTANDLERQLSKRKAKMSTH</sequence>
<dbReference type="EMBL" id="LT629745">
    <property type="protein sequence ID" value="SDS39322.1"/>
    <property type="molecule type" value="Genomic_DNA"/>
</dbReference>
<name>A0A1H1RUE3_9FLAO</name>
<gene>
    <name evidence="1" type="ORF">SAMN04488552_3030</name>
</gene>
<dbReference type="Gene3D" id="3.30.160.100">
    <property type="entry name" value="Ribosome hibernation promotion factor-like"/>
    <property type="match status" value="1"/>
</dbReference>
<reference evidence="1 2" key="1">
    <citation type="submission" date="2016-10" db="EMBL/GenBank/DDBJ databases">
        <authorList>
            <person name="Varghese N."/>
            <person name="Submissions S."/>
        </authorList>
    </citation>
    <scope>NUCLEOTIDE SEQUENCE [LARGE SCALE GENOMIC DNA]</scope>
    <source>
        <strain evidence="1 2">Mar_2010_102</strain>
    </source>
</reference>
<dbReference type="SUPFAM" id="SSF69754">
    <property type="entry name" value="Ribosome binding protein Y (YfiA homologue)"/>
    <property type="match status" value="1"/>
</dbReference>
<organism evidence="1 2">
    <name type="scientific">Christiangramia echinicola</name>
    <dbReference type="NCBI Taxonomy" id="279359"/>
    <lineage>
        <taxon>Bacteria</taxon>
        <taxon>Pseudomonadati</taxon>
        <taxon>Bacteroidota</taxon>
        <taxon>Flavobacteriia</taxon>
        <taxon>Flavobacteriales</taxon>
        <taxon>Flavobacteriaceae</taxon>
        <taxon>Christiangramia</taxon>
    </lineage>
</organism>
<accession>A0A1H1RUE3</accession>
<dbReference type="InterPro" id="IPR036567">
    <property type="entry name" value="RHF-like"/>
</dbReference>
<dbReference type="AlphaFoldDB" id="A0A1H1RUE3"/>
<dbReference type="STRING" id="1250231.SAMN04488552_3030"/>
<dbReference type="InterPro" id="IPR003489">
    <property type="entry name" value="RHF/RaiA"/>
</dbReference>
<dbReference type="Pfam" id="PF02482">
    <property type="entry name" value="Ribosomal_S30AE"/>
    <property type="match status" value="1"/>
</dbReference>
<dbReference type="Proteomes" id="UP000198858">
    <property type="component" value="Chromosome I"/>
</dbReference>
<protein>
    <submittedName>
        <fullName evidence="1">Putative sigma-54 modulation protein</fullName>
    </submittedName>
</protein>
<dbReference type="NCBIfam" id="TIGR00741">
    <property type="entry name" value="yfiA"/>
    <property type="match status" value="1"/>
</dbReference>
<evidence type="ECO:0000313" key="2">
    <source>
        <dbReference type="Proteomes" id="UP000198858"/>
    </source>
</evidence>
<evidence type="ECO:0000313" key="1">
    <source>
        <dbReference type="EMBL" id="SDS39322.1"/>
    </source>
</evidence>
<dbReference type="RefSeq" id="WP_026934369.1">
    <property type="nucleotide sequence ID" value="NZ_LT629745.1"/>
</dbReference>